<evidence type="ECO:0008006" key="5">
    <source>
        <dbReference type="Google" id="ProtNLM"/>
    </source>
</evidence>
<feature type="region of interest" description="Disordered" evidence="2">
    <location>
        <begin position="150"/>
        <end position="192"/>
    </location>
</feature>
<protein>
    <recommendedName>
        <fullName evidence="5">Scaffolding protein</fullName>
    </recommendedName>
</protein>
<evidence type="ECO:0000256" key="1">
    <source>
        <dbReference type="SAM" id="Coils"/>
    </source>
</evidence>
<keyword evidence="1" id="KW-0175">Coiled coil</keyword>
<feature type="region of interest" description="Disordered" evidence="2">
    <location>
        <begin position="1"/>
        <end position="47"/>
    </location>
</feature>
<gene>
    <name evidence="3" type="ORF">BL5915_06345</name>
</gene>
<organism evidence="3 4">
    <name type="scientific">Bifidobacterium longum subsp. longum</name>
    <dbReference type="NCBI Taxonomy" id="1679"/>
    <lineage>
        <taxon>Bacteria</taxon>
        <taxon>Bacillati</taxon>
        <taxon>Actinomycetota</taxon>
        <taxon>Actinomycetes</taxon>
        <taxon>Bifidobacteriales</taxon>
        <taxon>Bifidobacteriaceae</taxon>
        <taxon>Bifidobacterium</taxon>
    </lineage>
</organism>
<feature type="compositionally biased region" description="Basic residues" evidence="2">
    <location>
        <begin position="182"/>
        <end position="192"/>
    </location>
</feature>
<feature type="coiled-coil region" evidence="1">
    <location>
        <begin position="63"/>
        <end position="90"/>
    </location>
</feature>
<feature type="compositionally biased region" description="Polar residues" evidence="2">
    <location>
        <begin position="9"/>
        <end position="21"/>
    </location>
</feature>
<dbReference type="AlphaFoldDB" id="A0A7L9UJ48"/>
<sequence length="192" mass="21401">MPTKEEQNTAETETVQQSQPETGAAETTADIQENNENVKPEENPGDNELAKWKAMSRKNEKQAEANLKQVQQVQAELAQVRADNARLIAKSTYPQVTDKVFEALYKGDGTPEDIADFAKSYAELNPIQSGSPLGVQPNGRVQVPEAEALRSVGRKAENPEGEFNPKPKRGDAYKRAMDRQNARRRNHNKQTK</sequence>
<dbReference type="Proteomes" id="UP000593918">
    <property type="component" value="Chromosome"/>
</dbReference>
<accession>A0A7L9UJ48</accession>
<dbReference type="EMBL" id="CP062943">
    <property type="protein sequence ID" value="QOL54479.1"/>
    <property type="molecule type" value="Genomic_DNA"/>
</dbReference>
<evidence type="ECO:0000313" key="4">
    <source>
        <dbReference type="Proteomes" id="UP000593918"/>
    </source>
</evidence>
<name>A0A7L9UJ48_BIFLL</name>
<evidence type="ECO:0000256" key="2">
    <source>
        <dbReference type="SAM" id="MobiDB-lite"/>
    </source>
</evidence>
<reference evidence="3 4" key="1">
    <citation type="submission" date="2020-10" db="EMBL/GenBank/DDBJ databases">
        <title>Genome sequencing of Bifidobacterium longum subsp. longum KCTC 5915.</title>
        <authorList>
            <person name="Kim J."/>
        </authorList>
    </citation>
    <scope>NUCLEOTIDE SEQUENCE [LARGE SCALE GENOMIC DNA]</scope>
    <source>
        <strain evidence="3 4">KCTC 5915</strain>
    </source>
</reference>
<proteinExistence type="predicted"/>
<evidence type="ECO:0000313" key="3">
    <source>
        <dbReference type="EMBL" id="QOL54479.1"/>
    </source>
</evidence>
<dbReference type="RefSeq" id="WP_131209212.1">
    <property type="nucleotide sequence ID" value="NZ_CP062943.1"/>
</dbReference>
<feature type="compositionally biased region" description="Basic and acidic residues" evidence="2">
    <location>
        <begin position="154"/>
        <end position="181"/>
    </location>
</feature>